<dbReference type="Pfam" id="PF04773">
    <property type="entry name" value="FecR"/>
    <property type="match status" value="1"/>
</dbReference>
<dbReference type="InterPro" id="IPR012373">
    <property type="entry name" value="Ferrdict_sens_TM"/>
</dbReference>
<evidence type="ECO:0000313" key="4">
    <source>
        <dbReference type="EMBL" id="RCK79662.1"/>
    </source>
</evidence>
<reference evidence="4 5" key="1">
    <citation type="submission" date="2018-05" db="EMBL/GenBank/DDBJ databases">
        <title>A metagenomic window into the 2 km-deep terrestrial subsurface aquifer revealed taxonomically and functionally diverse microbial community comprising novel uncultured bacterial lineages.</title>
        <authorList>
            <person name="Kadnikov V.V."/>
            <person name="Mardanov A.V."/>
            <person name="Beletsky A.V."/>
            <person name="Banks D."/>
            <person name="Pimenov N.V."/>
            <person name="Frank Y.A."/>
            <person name="Karnachuk O.V."/>
            <person name="Ravin N.V."/>
        </authorList>
    </citation>
    <scope>NUCLEOTIDE SEQUENCE [LARGE SCALE GENOMIC DNA]</scope>
    <source>
        <strain evidence="4">BY5</strain>
    </source>
</reference>
<feature type="transmembrane region" description="Helical" evidence="2">
    <location>
        <begin position="100"/>
        <end position="119"/>
    </location>
</feature>
<gene>
    <name evidence="4" type="ORF">OZSIB_4134</name>
</gene>
<feature type="region of interest" description="Disordered" evidence="1">
    <location>
        <begin position="277"/>
        <end position="307"/>
    </location>
</feature>
<keyword evidence="2" id="KW-0472">Membrane</keyword>
<sequence>MNCQDVRAELDRLETARAISQEVADHARGCPACQALLQADRRLEASLLVLEQATPQVRLTPRIMAAVAREASTAAAAPAPLSFLDRLVGAIFPVAAGRRWVAVGVALLLLAIVAHQTLVRSPSSIPTPQWEMTLLSFDAERLPREWAARPAGILLPWGEPVDLGPGSLCSLQWPGRATAAIRDGRFVPAAAGFRLERGRATVQVVKTSPATPFTVATPFAEVAVVGTRFTLDLSADRLHVSVAQGRVRVVHPTGTRDLNPGESLAVGATGFVPVELPPLAPGEPASSVSPAVAGSISSTLEEESPGR</sequence>
<keyword evidence="2" id="KW-1133">Transmembrane helix</keyword>
<comment type="caution">
    <text evidence="4">The sequence shown here is derived from an EMBL/GenBank/DDBJ whole genome shotgun (WGS) entry which is preliminary data.</text>
</comment>
<dbReference type="Gene3D" id="2.60.120.1440">
    <property type="match status" value="1"/>
</dbReference>
<name>A0A367ZQL4_9BACT</name>
<dbReference type="Proteomes" id="UP000252355">
    <property type="component" value="Unassembled WGS sequence"/>
</dbReference>
<evidence type="ECO:0000259" key="3">
    <source>
        <dbReference type="Pfam" id="PF04773"/>
    </source>
</evidence>
<dbReference type="PANTHER" id="PTHR30273:SF2">
    <property type="entry name" value="PROTEIN FECR"/>
    <property type="match status" value="1"/>
</dbReference>
<evidence type="ECO:0000256" key="2">
    <source>
        <dbReference type="SAM" id="Phobius"/>
    </source>
</evidence>
<dbReference type="InterPro" id="IPR006860">
    <property type="entry name" value="FecR"/>
</dbReference>
<proteinExistence type="predicted"/>
<evidence type="ECO:0000256" key="1">
    <source>
        <dbReference type="SAM" id="MobiDB-lite"/>
    </source>
</evidence>
<feature type="compositionally biased region" description="Low complexity" evidence="1">
    <location>
        <begin position="282"/>
        <end position="298"/>
    </location>
</feature>
<protein>
    <recommendedName>
        <fullName evidence="3">FecR protein domain-containing protein</fullName>
    </recommendedName>
</protein>
<organism evidence="4 5">
    <name type="scientific">Candidatus Ozemobacter sibiricus</name>
    <dbReference type="NCBI Taxonomy" id="2268124"/>
    <lineage>
        <taxon>Bacteria</taxon>
        <taxon>Candidatus Ozemobacteria</taxon>
        <taxon>Candidatus Ozemobacterales</taxon>
        <taxon>Candidatus Ozemobacteraceae</taxon>
        <taxon>Candidatus Ozemobacter</taxon>
    </lineage>
</organism>
<dbReference type="PANTHER" id="PTHR30273">
    <property type="entry name" value="PERIPLASMIC SIGNAL SENSOR AND SIGMA FACTOR ACTIVATOR FECR-RELATED"/>
    <property type="match status" value="1"/>
</dbReference>
<feature type="domain" description="FecR protein" evidence="3">
    <location>
        <begin position="190"/>
        <end position="248"/>
    </location>
</feature>
<accession>A0A367ZQL4</accession>
<evidence type="ECO:0000313" key="5">
    <source>
        <dbReference type="Proteomes" id="UP000252355"/>
    </source>
</evidence>
<keyword evidence="2" id="KW-0812">Transmembrane</keyword>
<dbReference type="AlphaFoldDB" id="A0A367ZQL4"/>
<dbReference type="EMBL" id="QOQW01000011">
    <property type="protein sequence ID" value="RCK79662.1"/>
    <property type="molecule type" value="Genomic_DNA"/>
</dbReference>
<dbReference type="GO" id="GO:0016989">
    <property type="term" value="F:sigma factor antagonist activity"/>
    <property type="evidence" value="ECO:0007669"/>
    <property type="project" value="TreeGrafter"/>
</dbReference>